<proteinExistence type="predicted"/>
<feature type="compositionally biased region" description="Gly residues" evidence="1">
    <location>
        <begin position="100"/>
        <end position="111"/>
    </location>
</feature>
<accession>A0A1X0BV15</accession>
<gene>
    <name evidence="3" type="ORF">MCEL_42010</name>
</gene>
<dbReference type="RefSeq" id="WP_067219850.1">
    <property type="nucleotide sequence ID" value="NZ_AP022591.1"/>
</dbReference>
<keyword evidence="4" id="KW-1185">Reference proteome</keyword>
<evidence type="ECO:0000256" key="2">
    <source>
        <dbReference type="SAM" id="SignalP"/>
    </source>
</evidence>
<dbReference type="EMBL" id="AP022591">
    <property type="protein sequence ID" value="BBY45906.1"/>
    <property type="molecule type" value="Genomic_DNA"/>
</dbReference>
<feature type="signal peptide" evidence="2">
    <location>
        <begin position="1"/>
        <end position="29"/>
    </location>
</feature>
<dbReference type="Proteomes" id="UP000466431">
    <property type="component" value="Chromosome"/>
</dbReference>
<feature type="compositionally biased region" description="Gly residues" evidence="1">
    <location>
        <begin position="70"/>
        <end position="93"/>
    </location>
</feature>
<feature type="chain" id="PRO_5044190462" evidence="2">
    <location>
        <begin position="30"/>
        <end position="125"/>
    </location>
</feature>
<dbReference type="STRING" id="1249101.BST21_11885"/>
<organism evidence="3 4">
    <name type="scientific">Mycolicibacterium celeriflavum</name>
    <name type="common">Mycobacterium celeriflavum</name>
    <dbReference type="NCBI Taxonomy" id="1249101"/>
    <lineage>
        <taxon>Bacteria</taxon>
        <taxon>Bacillati</taxon>
        <taxon>Actinomycetota</taxon>
        <taxon>Actinomycetes</taxon>
        <taxon>Mycobacteriales</taxon>
        <taxon>Mycobacteriaceae</taxon>
        <taxon>Mycolicibacterium</taxon>
    </lineage>
</organism>
<keyword evidence="2" id="KW-0732">Signal</keyword>
<evidence type="ECO:0000313" key="4">
    <source>
        <dbReference type="Proteomes" id="UP000466431"/>
    </source>
</evidence>
<feature type="region of interest" description="Disordered" evidence="1">
    <location>
        <begin position="63"/>
        <end position="111"/>
    </location>
</feature>
<name>A0A1X0BV15_MYCCF</name>
<dbReference type="AlphaFoldDB" id="A0A1X0BV15"/>
<dbReference type="OrthoDB" id="4638728at2"/>
<evidence type="ECO:0000256" key="1">
    <source>
        <dbReference type="SAM" id="MobiDB-lite"/>
    </source>
</evidence>
<evidence type="ECO:0000313" key="3">
    <source>
        <dbReference type="EMBL" id="BBY45906.1"/>
    </source>
</evidence>
<protein>
    <submittedName>
        <fullName evidence="3">Uncharacterized protein</fullName>
    </submittedName>
</protein>
<sequence length="125" mass="11094">MIEKLTKMTPLLFSGAAAVAIAVAPIAGAQPAPPPCLNADGTPCAGIGNVEAGPGGGAQVNVPNGPQGTADGGGAAGVIPGGPEGAAGPGGASGSLAPNGPGGTAGPGGASGCLPNVGCVNIPAP</sequence>
<reference evidence="3 4" key="1">
    <citation type="journal article" date="2019" name="Emerg. Microbes Infect.">
        <title>Comprehensive subspecies identification of 175 nontuberculous mycobacteria species based on 7547 genomic profiles.</title>
        <authorList>
            <person name="Matsumoto Y."/>
            <person name="Kinjo T."/>
            <person name="Motooka D."/>
            <person name="Nabeya D."/>
            <person name="Jung N."/>
            <person name="Uechi K."/>
            <person name="Horii T."/>
            <person name="Iida T."/>
            <person name="Fujita J."/>
            <person name="Nakamura S."/>
        </authorList>
    </citation>
    <scope>NUCLEOTIDE SEQUENCE [LARGE SCALE GENOMIC DNA]</scope>
    <source>
        <strain evidence="3 4">JCM 18439</strain>
    </source>
</reference>
<dbReference type="KEGG" id="mcee:MCEL_42010"/>